<dbReference type="RefSeq" id="WP_218119174.1">
    <property type="nucleotide sequence ID" value="NZ_FNCE01000007.1"/>
</dbReference>
<keyword evidence="5" id="KW-0418">Kinase</keyword>
<dbReference type="Gene3D" id="3.30.450.20">
    <property type="entry name" value="PAS domain"/>
    <property type="match status" value="2"/>
</dbReference>
<dbReference type="SUPFAM" id="SSF55781">
    <property type="entry name" value="GAF domain-like"/>
    <property type="match status" value="1"/>
</dbReference>
<dbReference type="InterPro" id="IPR036097">
    <property type="entry name" value="HisK_dim/P_sf"/>
</dbReference>
<feature type="domain" description="PAC" evidence="8">
    <location>
        <begin position="370"/>
        <end position="420"/>
    </location>
</feature>
<evidence type="ECO:0000256" key="2">
    <source>
        <dbReference type="ARBA" id="ARBA00012438"/>
    </source>
</evidence>
<dbReference type="SMART" id="SM00091">
    <property type="entry name" value="PAS"/>
    <property type="match status" value="2"/>
</dbReference>
<feature type="domain" description="PAS" evidence="7">
    <location>
        <begin position="293"/>
        <end position="344"/>
    </location>
</feature>
<proteinExistence type="predicted"/>
<dbReference type="EMBL" id="FNCE01000007">
    <property type="protein sequence ID" value="SDG22477.1"/>
    <property type="molecule type" value="Genomic_DNA"/>
</dbReference>
<dbReference type="CDD" id="cd00082">
    <property type="entry name" value="HisKA"/>
    <property type="match status" value="1"/>
</dbReference>
<dbReference type="CDD" id="cd00130">
    <property type="entry name" value="PAS"/>
    <property type="match status" value="2"/>
</dbReference>
<dbReference type="Proteomes" id="UP000199415">
    <property type="component" value="Unassembled WGS sequence"/>
</dbReference>
<organism evidence="9 10">
    <name type="scientific">Limimonas halophila</name>
    <dbReference type="NCBI Taxonomy" id="1082479"/>
    <lineage>
        <taxon>Bacteria</taxon>
        <taxon>Pseudomonadati</taxon>
        <taxon>Pseudomonadota</taxon>
        <taxon>Alphaproteobacteria</taxon>
        <taxon>Rhodospirillales</taxon>
        <taxon>Rhodovibrionaceae</taxon>
        <taxon>Limimonas</taxon>
    </lineage>
</organism>
<dbReference type="EC" id="2.7.13.3" evidence="2"/>
<dbReference type="InterPro" id="IPR000014">
    <property type="entry name" value="PAS"/>
</dbReference>
<comment type="catalytic activity">
    <reaction evidence="1">
        <text>ATP + protein L-histidine = ADP + protein N-phospho-L-histidine.</text>
        <dbReference type="EC" id="2.7.13.3"/>
    </reaction>
</comment>
<gene>
    <name evidence="9" type="ORF">SAMN05216241_10711</name>
</gene>
<dbReference type="GO" id="GO:0000155">
    <property type="term" value="F:phosphorelay sensor kinase activity"/>
    <property type="evidence" value="ECO:0007669"/>
    <property type="project" value="InterPro"/>
</dbReference>
<keyword evidence="10" id="KW-1185">Reference proteome</keyword>
<dbReference type="GO" id="GO:0005886">
    <property type="term" value="C:plasma membrane"/>
    <property type="evidence" value="ECO:0007669"/>
    <property type="project" value="TreeGrafter"/>
</dbReference>
<evidence type="ECO:0000313" key="9">
    <source>
        <dbReference type="EMBL" id="SDG22477.1"/>
    </source>
</evidence>
<protein>
    <recommendedName>
        <fullName evidence="2">histidine kinase</fullName>
        <ecNumber evidence="2">2.7.13.3</ecNumber>
    </recommendedName>
</protein>
<dbReference type="SUPFAM" id="SSF47384">
    <property type="entry name" value="Homodimeric domain of signal transducing histidine kinase"/>
    <property type="match status" value="1"/>
</dbReference>
<dbReference type="Pfam" id="PF02518">
    <property type="entry name" value="HATPase_c"/>
    <property type="match status" value="1"/>
</dbReference>
<evidence type="ECO:0000259" key="7">
    <source>
        <dbReference type="PROSITE" id="PS50112"/>
    </source>
</evidence>
<feature type="domain" description="Histidine kinase" evidence="6">
    <location>
        <begin position="445"/>
        <end position="665"/>
    </location>
</feature>
<dbReference type="Gene3D" id="3.30.565.10">
    <property type="entry name" value="Histidine kinase-like ATPase, C-terminal domain"/>
    <property type="match status" value="1"/>
</dbReference>
<dbReference type="Gene3D" id="3.30.450.40">
    <property type="match status" value="1"/>
</dbReference>
<dbReference type="STRING" id="1082479.SAMN05216241_10711"/>
<evidence type="ECO:0000256" key="1">
    <source>
        <dbReference type="ARBA" id="ARBA00000085"/>
    </source>
</evidence>
<reference evidence="9 10" key="1">
    <citation type="submission" date="2016-10" db="EMBL/GenBank/DDBJ databases">
        <authorList>
            <person name="de Groot N.N."/>
        </authorList>
    </citation>
    <scope>NUCLEOTIDE SEQUENCE [LARGE SCALE GENOMIC DNA]</scope>
    <source>
        <strain evidence="9 10">DSM 25584</strain>
    </source>
</reference>
<dbReference type="SMART" id="SM00387">
    <property type="entry name" value="HATPase_c"/>
    <property type="match status" value="1"/>
</dbReference>
<sequence length="672" mass="71021">MTDETSRLAALADTQLLDTPAEPAFDQVARLAARLFDVPIALVSLIDAERQWFKACIGLDAAETPREHAFCAHTIQQDGIMVVPDARVDPRFADNPLVTGEPHIRFYAGAPVRAATGEKLGTLCLIDDTPRAPLSEAELSLLRELAKLAEEQIRVRSAAASASAQPTPDGDRLVQAAPDALIQVDATGGVVAWNAAAERLFGWSAATLRGMPLPFLDGVAGDAWCALHRRAGSGETVHGWHSHADARDGTVHPVRVDAAPGPDAGGAVFTVAPDPDATAEVPAEPGGGSTVGEARALNAFVEMTRDGVITADLSGRITSWNPGAAQMFGRSADDAVGRRLSDLMPARYRAAHEAGMARVARERRSRLAGQQLEMTALHRDGTEFPIELAVTSWLEDGEMKFGAVVRDISRRRQAEQERRAVMEALHAEKERAEAASHAKSRFLANVSHELRTPLNAIVGFAEILADPAMAAVVQANHRTYGQDILDSGRYLLSVIDTLMDLSRAEAGLASFDPGPVAVAPVVQRVARMVRERARLANQDLRVEAADTLPPAHADETALRRILLNLATNAVQFTGEGGAIVLRATPGSDGVTITVADTGPGMDPAEIPRALEPFGQPGHPFSAPTEGTGLGLPIAKQLTRTLGGELHVDSAPGAGTRVTVTLPAAESAEASAA</sequence>
<dbReference type="Pfam" id="PF00989">
    <property type="entry name" value="PAS"/>
    <property type="match status" value="2"/>
</dbReference>
<dbReference type="NCBIfam" id="TIGR00229">
    <property type="entry name" value="sensory_box"/>
    <property type="match status" value="2"/>
</dbReference>
<keyword evidence="4" id="KW-0808">Transferase</keyword>
<dbReference type="Pfam" id="PF00512">
    <property type="entry name" value="HisKA"/>
    <property type="match status" value="1"/>
</dbReference>
<accession>A0A1G7SHB8</accession>
<dbReference type="InterPro" id="IPR013767">
    <property type="entry name" value="PAS_fold"/>
</dbReference>
<evidence type="ECO:0000256" key="5">
    <source>
        <dbReference type="ARBA" id="ARBA00022777"/>
    </source>
</evidence>
<dbReference type="InterPro" id="IPR029016">
    <property type="entry name" value="GAF-like_dom_sf"/>
</dbReference>
<dbReference type="GO" id="GO:0006355">
    <property type="term" value="P:regulation of DNA-templated transcription"/>
    <property type="evidence" value="ECO:0007669"/>
    <property type="project" value="InterPro"/>
</dbReference>
<dbReference type="InterPro" id="IPR003594">
    <property type="entry name" value="HATPase_dom"/>
</dbReference>
<evidence type="ECO:0000259" key="6">
    <source>
        <dbReference type="PROSITE" id="PS50109"/>
    </source>
</evidence>
<dbReference type="PANTHER" id="PTHR43047">
    <property type="entry name" value="TWO-COMPONENT HISTIDINE PROTEIN KINASE"/>
    <property type="match status" value="1"/>
</dbReference>
<dbReference type="SUPFAM" id="SSF55874">
    <property type="entry name" value="ATPase domain of HSP90 chaperone/DNA topoisomerase II/histidine kinase"/>
    <property type="match status" value="1"/>
</dbReference>
<evidence type="ECO:0000259" key="8">
    <source>
        <dbReference type="PROSITE" id="PS50113"/>
    </source>
</evidence>
<evidence type="ECO:0000313" key="10">
    <source>
        <dbReference type="Proteomes" id="UP000199415"/>
    </source>
</evidence>
<evidence type="ECO:0000256" key="4">
    <source>
        <dbReference type="ARBA" id="ARBA00022679"/>
    </source>
</evidence>
<dbReference type="InterPro" id="IPR035965">
    <property type="entry name" value="PAS-like_dom_sf"/>
</dbReference>
<keyword evidence="3" id="KW-0597">Phosphoprotein</keyword>
<dbReference type="PROSITE" id="PS50109">
    <property type="entry name" value="HIS_KIN"/>
    <property type="match status" value="1"/>
</dbReference>
<dbReference type="InterPro" id="IPR005467">
    <property type="entry name" value="His_kinase_dom"/>
</dbReference>
<dbReference type="PROSITE" id="PS50112">
    <property type="entry name" value="PAS"/>
    <property type="match status" value="2"/>
</dbReference>
<dbReference type="InterPro" id="IPR003661">
    <property type="entry name" value="HisK_dim/P_dom"/>
</dbReference>
<dbReference type="GO" id="GO:0009927">
    <property type="term" value="F:histidine phosphotransfer kinase activity"/>
    <property type="evidence" value="ECO:0007669"/>
    <property type="project" value="TreeGrafter"/>
</dbReference>
<dbReference type="PROSITE" id="PS50113">
    <property type="entry name" value="PAC"/>
    <property type="match status" value="1"/>
</dbReference>
<feature type="domain" description="PAS" evidence="7">
    <location>
        <begin position="172"/>
        <end position="210"/>
    </location>
</feature>
<dbReference type="PANTHER" id="PTHR43047:SF72">
    <property type="entry name" value="OSMOSENSING HISTIDINE PROTEIN KINASE SLN1"/>
    <property type="match status" value="1"/>
</dbReference>
<name>A0A1G7SHB8_9PROT</name>
<dbReference type="Pfam" id="PF01590">
    <property type="entry name" value="GAF"/>
    <property type="match status" value="1"/>
</dbReference>
<dbReference type="PRINTS" id="PR00344">
    <property type="entry name" value="BCTRLSENSOR"/>
</dbReference>
<dbReference type="SMART" id="SM00388">
    <property type="entry name" value="HisKA"/>
    <property type="match status" value="1"/>
</dbReference>
<dbReference type="InterPro" id="IPR003018">
    <property type="entry name" value="GAF"/>
</dbReference>
<dbReference type="SUPFAM" id="SSF55785">
    <property type="entry name" value="PYP-like sensor domain (PAS domain)"/>
    <property type="match status" value="2"/>
</dbReference>
<dbReference type="AlphaFoldDB" id="A0A1G7SHB8"/>
<dbReference type="InterPro" id="IPR000700">
    <property type="entry name" value="PAS-assoc_C"/>
</dbReference>
<dbReference type="SMART" id="SM00065">
    <property type="entry name" value="GAF"/>
    <property type="match status" value="1"/>
</dbReference>
<dbReference type="Gene3D" id="1.10.287.130">
    <property type="match status" value="1"/>
</dbReference>
<dbReference type="InterPro" id="IPR036890">
    <property type="entry name" value="HATPase_C_sf"/>
</dbReference>
<evidence type="ECO:0000256" key="3">
    <source>
        <dbReference type="ARBA" id="ARBA00022553"/>
    </source>
</evidence>
<dbReference type="InterPro" id="IPR004358">
    <property type="entry name" value="Sig_transdc_His_kin-like_C"/>
</dbReference>